<keyword evidence="3" id="KW-0479">Metal-binding</keyword>
<dbReference type="RefSeq" id="WP_089015605.1">
    <property type="nucleotide sequence ID" value="NZ_LT607754.1"/>
</dbReference>
<dbReference type="PANTHER" id="PTHR36923:SF3">
    <property type="entry name" value="FERREDOXIN"/>
    <property type="match status" value="1"/>
</dbReference>
<comment type="cofactor">
    <cofactor evidence="1">
        <name>[3Fe-4S] cluster</name>
        <dbReference type="ChEBI" id="CHEBI:21137"/>
    </cofactor>
</comment>
<keyword evidence="7" id="KW-0003">3Fe-4S</keyword>
<evidence type="ECO:0000256" key="1">
    <source>
        <dbReference type="ARBA" id="ARBA00001927"/>
    </source>
</evidence>
<dbReference type="PANTHER" id="PTHR36923">
    <property type="entry name" value="FERREDOXIN"/>
    <property type="match status" value="1"/>
</dbReference>
<keyword evidence="4" id="KW-0249">Electron transport</keyword>
<dbReference type="EMBL" id="LT607754">
    <property type="protein sequence ID" value="SCG78004.1"/>
    <property type="molecule type" value="Genomic_DNA"/>
</dbReference>
<proteinExistence type="predicted"/>
<evidence type="ECO:0000256" key="3">
    <source>
        <dbReference type="ARBA" id="ARBA00022723"/>
    </source>
</evidence>
<keyword evidence="9" id="KW-1185">Reference proteome</keyword>
<dbReference type="Pfam" id="PF13370">
    <property type="entry name" value="Fer4_13"/>
    <property type="match status" value="1"/>
</dbReference>
<accession>A0A1C5K5E8</accession>
<evidence type="ECO:0000256" key="4">
    <source>
        <dbReference type="ARBA" id="ARBA00022982"/>
    </source>
</evidence>
<evidence type="ECO:0000313" key="8">
    <source>
        <dbReference type="EMBL" id="SCG78004.1"/>
    </source>
</evidence>
<dbReference type="SUPFAM" id="SSF54862">
    <property type="entry name" value="4Fe-4S ferredoxins"/>
    <property type="match status" value="1"/>
</dbReference>
<reference evidence="9" key="1">
    <citation type="submission" date="2016-06" db="EMBL/GenBank/DDBJ databases">
        <authorList>
            <person name="Varghese N."/>
            <person name="Submissions Spin"/>
        </authorList>
    </citation>
    <scope>NUCLEOTIDE SEQUENCE [LARGE SCALE GENOMIC DNA]</scope>
    <source>
        <strain evidence="9">DSM 43819</strain>
    </source>
</reference>
<dbReference type="OrthoDB" id="9803319at2"/>
<protein>
    <submittedName>
        <fullName evidence="8">Ferredoxin</fullName>
    </submittedName>
</protein>
<keyword evidence="5" id="KW-0408">Iron</keyword>
<dbReference type="GO" id="GO:0046872">
    <property type="term" value="F:metal ion binding"/>
    <property type="evidence" value="ECO:0007669"/>
    <property type="project" value="UniProtKB-KW"/>
</dbReference>
<dbReference type="Gene3D" id="3.30.70.20">
    <property type="match status" value="1"/>
</dbReference>
<name>A0A1C5K5E8_9ACTN</name>
<dbReference type="InterPro" id="IPR051269">
    <property type="entry name" value="Fe-S_cluster_ET"/>
</dbReference>
<evidence type="ECO:0000256" key="7">
    <source>
        <dbReference type="ARBA" id="ARBA00023291"/>
    </source>
</evidence>
<evidence type="ECO:0000256" key="5">
    <source>
        <dbReference type="ARBA" id="ARBA00023004"/>
    </source>
</evidence>
<evidence type="ECO:0000313" key="9">
    <source>
        <dbReference type="Proteomes" id="UP000198221"/>
    </source>
</evidence>
<dbReference type="AlphaFoldDB" id="A0A1C5K5E8"/>
<evidence type="ECO:0000256" key="6">
    <source>
        <dbReference type="ARBA" id="ARBA00023014"/>
    </source>
</evidence>
<keyword evidence="6" id="KW-0411">Iron-sulfur</keyword>
<evidence type="ECO:0000256" key="2">
    <source>
        <dbReference type="ARBA" id="ARBA00022448"/>
    </source>
</evidence>
<gene>
    <name evidence="8" type="ORF">GA0070613_6438</name>
</gene>
<dbReference type="GO" id="GO:0051538">
    <property type="term" value="F:3 iron, 4 sulfur cluster binding"/>
    <property type="evidence" value="ECO:0007669"/>
    <property type="project" value="UniProtKB-KW"/>
</dbReference>
<sequence>MHIKADLGKCLAYANCVAAAPDVYDLEGSFVKVLEPNPSPEHQAAARRGARQCPVKALTIEEETVK</sequence>
<organism evidence="8 9">
    <name type="scientific">Micromonospora inositola</name>
    <dbReference type="NCBI Taxonomy" id="47865"/>
    <lineage>
        <taxon>Bacteria</taxon>
        <taxon>Bacillati</taxon>
        <taxon>Actinomycetota</taxon>
        <taxon>Actinomycetes</taxon>
        <taxon>Micromonosporales</taxon>
        <taxon>Micromonosporaceae</taxon>
        <taxon>Micromonospora</taxon>
    </lineage>
</organism>
<keyword evidence="2" id="KW-0813">Transport</keyword>
<dbReference type="Proteomes" id="UP000198221">
    <property type="component" value="Chromosome I"/>
</dbReference>